<dbReference type="Pfam" id="PF11654">
    <property type="entry name" value="NCE101"/>
    <property type="match status" value="1"/>
</dbReference>
<proteinExistence type="predicted"/>
<dbReference type="OrthoDB" id="2155101at2759"/>
<dbReference type="PANTHER" id="PTHR28011">
    <property type="entry name" value="NON-CLASSICAL EXPORT PROTEIN 1"/>
    <property type="match status" value="1"/>
</dbReference>
<keyword evidence="2" id="KW-1185">Reference proteome</keyword>
<dbReference type="InterPro" id="IPR024242">
    <property type="entry name" value="NCE101"/>
</dbReference>
<reference evidence="1" key="1">
    <citation type="journal article" date="2019" name="Environ. Microbiol.">
        <title>Fungal ecological strategies reflected in gene transcription - a case study of two litter decomposers.</title>
        <authorList>
            <person name="Barbi F."/>
            <person name="Kohler A."/>
            <person name="Barry K."/>
            <person name="Baskaran P."/>
            <person name="Daum C."/>
            <person name="Fauchery L."/>
            <person name="Ihrmark K."/>
            <person name="Kuo A."/>
            <person name="LaButti K."/>
            <person name="Lipzen A."/>
            <person name="Morin E."/>
            <person name="Grigoriev I.V."/>
            <person name="Henrissat B."/>
            <person name="Lindahl B."/>
            <person name="Martin F."/>
        </authorList>
    </citation>
    <scope>NUCLEOTIDE SEQUENCE</scope>
    <source>
        <strain evidence="1">JB14</strain>
    </source>
</reference>
<sequence length="55" mass="6786">RGLDPVLGTFTGFLAYYLYETHPRNALPQDQRLYELVRWKWSRWQEERTKKLNED</sequence>
<evidence type="ECO:0000313" key="1">
    <source>
        <dbReference type="EMBL" id="KAE9409641.1"/>
    </source>
</evidence>
<evidence type="ECO:0000313" key="2">
    <source>
        <dbReference type="Proteomes" id="UP000799118"/>
    </source>
</evidence>
<name>A0A6A4IG46_9AGAR</name>
<dbReference type="AlphaFoldDB" id="A0A6A4IG46"/>
<dbReference type="PANTHER" id="PTHR28011:SF1">
    <property type="entry name" value="NON-CLASSICAL EXPORT PROTEIN 1"/>
    <property type="match status" value="1"/>
</dbReference>
<feature type="non-terminal residue" evidence="1">
    <location>
        <position position="1"/>
    </location>
</feature>
<gene>
    <name evidence="1" type="ORF">BT96DRAFT_782903</name>
</gene>
<dbReference type="GO" id="GO:0009306">
    <property type="term" value="P:protein secretion"/>
    <property type="evidence" value="ECO:0007669"/>
    <property type="project" value="InterPro"/>
</dbReference>
<protein>
    <submittedName>
        <fullName evidence="1">Uncharacterized protein</fullName>
    </submittedName>
</protein>
<dbReference type="Proteomes" id="UP000799118">
    <property type="component" value="Unassembled WGS sequence"/>
</dbReference>
<accession>A0A6A4IG46</accession>
<feature type="non-terminal residue" evidence="1">
    <location>
        <position position="55"/>
    </location>
</feature>
<organism evidence="1 2">
    <name type="scientific">Gymnopus androsaceus JB14</name>
    <dbReference type="NCBI Taxonomy" id="1447944"/>
    <lineage>
        <taxon>Eukaryota</taxon>
        <taxon>Fungi</taxon>
        <taxon>Dikarya</taxon>
        <taxon>Basidiomycota</taxon>
        <taxon>Agaricomycotina</taxon>
        <taxon>Agaricomycetes</taxon>
        <taxon>Agaricomycetidae</taxon>
        <taxon>Agaricales</taxon>
        <taxon>Marasmiineae</taxon>
        <taxon>Omphalotaceae</taxon>
        <taxon>Gymnopus</taxon>
    </lineage>
</organism>
<dbReference type="EMBL" id="ML769387">
    <property type="protein sequence ID" value="KAE9409641.1"/>
    <property type="molecule type" value="Genomic_DNA"/>
</dbReference>